<dbReference type="EMBL" id="JAZGQO010000007">
    <property type="protein sequence ID" value="KAK6183223.1"/>
    <property type="molecule type" value="Genomic_DNA"/>
</dbReference>
<accession>A0AAN8PT51</accession>
<keyword evidence="3" id="KW-1185">Reference proteome</keyword>
<proteinExistence type="predicted"/>
<comment type="caution">
    <text evidence="2">The sequence shown here is derived from an EMBL/GenBank/DDBJ whole genome shotgun (WGS) entry which is preliminary data.</text>
</comment>
<name>A0AAN8PT51_PATCE</name>
<feature type="compositionally biased region" description="Acidic residues" evidence="1">
    <location>
        <begin position="74"/>
        <end position="90"/>
    </location>
</feature>
<evidence type="ECO:0000256" key="1">
    <source>
        <dbReference type="SAM" id="MobiDB-lite"/>
    </source>
</evidence>
<evidence type="ECO:0000313" key="3">
    <source>
        <dbReference type="Proteomes" id="UP001347796"/>
    </source>
</evidence>
<dbReference type="AlphaFoldDB" id="A0AAN8PT51"/>
<organism evidence="2 3">
    <name type="scientific">Patella caerulea</name>
    <name type="common">Rayed Mediterranean limpet</name>
    <dbReference type="NCBI Taxonomy" id="87958"/>
    <lineage>
        <taxon>Eukaryota</taxon>
        <taxon>Metazoa</taxon>
        <taxon>Spiralia</taxon>
        <taxon>Lophotrochozoa</taxon>
        <taxon>Mollusca</taxon>
        <taxon>Gastropoda</taxon>
        <taxon>Patellogastropoda</taxon>
        <taxon>Patelloidea</taxon>
        <taxon>Patellidae</taxon>
        <taxon>Patella</taxon>
    </lineage>
</organism>
<protein>
    <submittedName>
        <fullName evidence="2">Uncharacterized protein</fullName>
    </submittedName>
</protein>
<sequence>MCSHSEIKISLSNGKELKFSHPAGQTDGSVDYPQLQNSVKHIQEESNKALTDAINAEKTANLESNNLNTNKDDVMDDDDEDDEDDEDDDDHNSVEPAEKKLKT</sequence>
<feature type="region of interest" description="Disordered" evidence="1">
    <location>
        <begin position="1"/>
        <end position="32"/>
    </location>
</feature>
<feature type="compositionally biased region" description="Basic and acidic residues" evidence="1">
    <location>
        <begin position="91"/>
        <end position="103"/>
    </location>
</feature>
<evidence type="ECO:0000313" key="2">
    <source>
        <dbReference type="EMBL" id="KAK6183223.1"/>
    </source>
</evidence>
<feature type="region of interest" description="Disordered" evidence="1">
    <location>
        <begin position="58"/>
        <end position="103"/>
    </location>
</feature>
<reference evidence="2 3" key="1">
    <citation type="submission" date="2024-01" db="EMBL/GenBank/DDBJ databases">
        <title>The genome of the rayed Mediterranean limpet Patella caerulea (Linnaeus, 1758).</title>
        <authorList>
            <person name="Anh-Thu Weber A."/>
            <person name="Halstead-Nussloch G."/>
        </authorList>
    </citation>
    <scope>NUCLEOTIDE SEQUENCE [LARGE SCALE GENOMIC DNA]</scope>
    <source>
        <strain evidence="2">AATW-2023a</strain>
        <tissue evidence="2">Whole specimen</tissue>
    </source>
</reference>
<dbReference type="Proteomes" id="UP001347796">
    <property type="component" value="Unassembled WGS sequence"/>
</dbReference>
<gene>
    <name evidence="2" type="ORF">SNE40_010745</name>
</gene>